<dbReference type="EMBL" id="SCWA01000027">
    <property type="protein sequence ID" value="TDL93373.1"/>
    <property type="molecule type" value="Genomic_DNA"/>
</dbReference>
<keyword evidence="4" id="KW-1003">Cell membrane</keyword>
<comment type="caution">
    <text evidence="11">The sequence shown here is derived from an EMBL/GenBank/DDBJ whole genome shotgun (WGS) entry which is preliminary data.</text>
</comment>
<evidence type="ECO:0000256" key="7">
    <source>
        <dbReference type="ARBA" id="ARBA00023136"/>
    </source>
</evidence>
<feature type="transmembrane region" description="Helical" evidence="9">
    <location>
        <begin position="338"/>
        <end position="361"/>
    </location>
</feature>
<dbReference type="InterPro" id="IPR036259">
    <property type="entry name" value="MFS_trans_sf"/>
</dbReference>
<feature type="transmembrane region" description="Helical" evidence="9">
    <location>
        <begin position="18"/>
        <end position="36"/>
    </location>
</feature>
<evidence type="ECO:0000256" key="2">
    <source>
        <dbReference type="ARBA" id="ARBA00019647"/>
    </source>
</evidence>
<protein>
    <recommendedName>
        <fullName evidence="2">Quinolone resistance protein NorA</fullName>
    </recommendedName>
</protein>
<dbReference type="InterPro" id="IPR020846">
    <property type="entry name" value="MFS_dom"/>
</dbReference>
<dbReference type="Gene3D" id="1.20.1250.20">
    <property type="entry name" value="MFS general substrate transporter like domains"/>
    <property type="match status" value="2"/>
</dbReference>
<keyword evidence="6 9" id="KW-1133">Transmembrane helix</keyword>
<dbReference type="GO" id="GO:0005886">
    <property type="term" value="C:plasma membrane"/>
    <property type="evidence" value="ECO:0007669"/>
    <property type="project" value="UniProtKB-SubCell"/>
</dbReference>
<dbReference type="PANTHER" id="PTHR43124:SF3">
    <property type="entry name" value="CHLORAMPHENICOL EFFLUX PUMP RV0191"/>
    <property type="match status" value="1"/>
</dbReference>
<organism evidence="11 12">
    <name type="scientific">Macrococcus brunensis</name>
    <dbReference type="NCBI Taxonomy" id="198483"/>
    <lineage>
        <taxon>Bacteria</taxon>
        <taxon>Bacillati</taxon>
        <taxon>Bacillota</taxon>
        <taxon>Bacilli</taxon>
        <taxon>Bacillales</taxon>
        <taxon>Staphylococcaceae</taxon>
        <taxon>Macrococcus</taxon>
    </lineage>
</organism>
<feature type="transmembrane region" description="Helical" evidence="9">
    <location>
        <begin position="42"/>
        <end position="60"/>
    </location>
</feature>
<dbReference type="Pfam" id="PF07690">
    <property type="entry name" value="MFS_1"/>
    <property type="match status" value="1"/>
</dbReference>
<feature type="transmembrane region" description="Helical" evidence="9">
    <location>
        <begin position="164"/>
        <end position="183"/>
    </location>
</feature>
<sequence>MRESLQGKMHGSDFSKMLVILFLMEFARGMFILSYLPILPTTALGISVGVTSVCISLHFISDALMNFSTGFLLRRFGTKKVLNLCFLLAVASLSLIVFSHHIVVYFLAAILLGVAVCPIWVVMLSSVNEDARAKQMGYVYFAWLVGMLSGMISMNLIFKVHPTRYTFLMALVAFISWVLYFFVKTEVSYIEKKSMSAQLKLIKHVMTRHLVLFPGIVFQGIAIGMLVPILPSYAVKHLHVTTLEYTYLLIAGGVGCTIAMLFISKIMDRLPRFVSHIIIISGFLVFGISIFVLSQLHLFMLALIIGLIIGLFYGMLLPGWNTFVAENVHEEQKEESWGVFNSLQGVGTMIGPVVGGFVAEIARNVNMTLYVSALIFALLALFYSFFFINQHQKQKKEPL</sequence>
<dbReference type="InterPro" id="IPR011701">
    <property type="entry name" value="MFS"/>
</dbReference>
<dbReference type="InterPro" id="IPR050189">
    <property type="entry name" value="MFS_Efflux_Transporters"/>
</dbReference>
<accession>A0A4R6BAQ0</accession>
<dbReference type="OrthoDB" id="9815817at2"/>
<feature type="transmembrane region" description="Helical" evidence="9">
    <location>
        <begin position="367"/>
        <end position="388"/>
    </location>
</feature>
<feature type="transmembrane region" description="Helical" evidence="9">
    <location>
        <begin position="137"/>
        <end position="158"/>
    </location>
</feature>
<evidence type="ECO:0000256" key="9">
    <source>
        <dbReference type="SAM" id="Phobius"/>
    </source>
</evidence>
<name>A0A4R6BAQ0_9STAP</name>
<dbReference type="PANTHER" id="PTHR43124">
    <property type="entry name" value="PURINE EFFLUX PUMP PBUE"/>
    <property type="match status" value="1"/>
</dbReference>
<evidence type="ECO:0000256" key="5">
    <source>
        <dbReference type="ARBA" id="ARBA00022692"/>
    </source>
</evidence>
<dbReference type="PROSITE" id="PS50850">
    <property type="entry name" value="MFS"/>
    <property type="match status" value="1"/>
</dbReference>
<evidence type="ECO:0000313" key="11">
    <source>
        <dbReference type="EMBL" id="TDL93373.1"/>
    </source>
</evidence>
<keyword evidence="12" id="KW-1185">Reference proteome</keyword>
<evidence type="ECO:0000256" key="8">
    <source>
        <dbReference type="ARBA" id="ARBA00024730"/>
    </source>
</evidence>
<reference evidence="11 12" key="1">
    <citation type="submission" date="2019-01" db="EMBL/GenBank/DDBJ databases">
        <title>Draft genome sequences of the type strains of six Macrococcus species.</title>
        <authorList>
            <person name="Mazhar S."/>
            <person name="Altermann E."/>
            <person name="Hill C."/>
            <person name="Mcauliffe O."/>
        </authorList>
    </citation>
    <scope>NUCLEOTIDE SEQUENCE [LARGE SCALE GENOMIC DNA]</scope>
    <source>
        <strain evidence="11 12">CCM4811</strain>
    </source>
</reference>
<keyword evidence="3" id="KW-0813">Transport</keyword>
<feature type="transmembrane region" description="Helical" evidence="9">
    <location>
        <begin position="245"/>
        <end position="264"/>
    </location>
</feature>
<evidence type="ECO:0000256" key="1">
    <source>
        <dbReference type="ARBA" id="ARBA00004651"/>
    </source>
</evidence>
<comment type="subcellular location">
    <subcellularLocation>
        <location evidence="1">Cell membrane</location>
        <topology evidence="1">Multi-pass membrane protein</topology>
    </subcellularLocation>
</comment>
<proteinExistence type="predicted"/>
<dbReference type="Proteomes" id="UP000295310">
    <property type="component" value="Unassembled WGS sequence"/>
</dbReference>
<feature type="transmembrane region" description="Helical" evidence="9">
    <location>
        <begin position="273"/>
        <end position="292"/>
    </location>
</feature>
<dbReference type="NCBIfam" id="NF047396">
    <property type="entry name" value="MFS_flip_LtaA"/>
    <property type="match status" value="1"/>
</dbReference>
<dbReference type="InterPro" id="IPR001958">
    <property type="entry name" value="Tet-R_TetA/multi-R_MdtG-like"/>
</dbReference>
<evidence type="ECO:0000256" key="6">
    <source>
        <dbReference type="ARBA" id="ARBA00022989"/>
    </source>
</evidence>
<feature type="transmembrane region" description="Helical" evidence="9">
    <location>
        <begin position="104"/>
        <end position="125"/>
    </location>
</feature>
<evidence type="ECO:0000256" key="4">
    <source>
        <dbReference type="ARBA" id="ARBA00022475"/>
    </source>
</evidence>
<dbReference type="AlphaFoldDB" id="A0A4R6BAQ0"/>
<feature type="transmembrane region" description="Helical" evidence="9">
    <location>
        <begin position="298"/>
        <end position="317"/>
    </location>
</feature>
<comment type="function">
    <text evidence="8">Involved in quinolone resistance. May constitute a membrane-associated active efflux pump of hydrophilic quinolones.</text>
</comment>
<evidence type="ECO:0000313" key="12">
    <source>
        <dbReference type="Proteomes" id="UP000295310"/>
    </source>
</evidence>
<keyword evidence="5 9" id="KW-0812">Transmembrane</keyword>
<dbReference type="PRINTS" id="PR01035">
    <property type="entry name" value="TCRTETA"/>
</dbReference>
<feature type="transmembrane region" description="Helical" evidence="9">
    <location>
        <begin position="81"/>
        <end position="98"/>
    </location>
</feature>
<keyword evidence="7 9" id="KW-0472">Membrane</keyword>
<dbReference type="CDD" id="cd17325">
    <property type="entry name" value="MFS_MdtG_SLC18_like"/>
    <property type="match status" value="1"/>
</dbReference>
<feature type="domain" description="Major facilitator superfamily (MFS) profile" evidence="10">
    <location>
        <begin position="13"/>
        <end position="392"/>
    </location>
</feature>
<dbReference type="GO" id="GO:0022857">
    <property type="term" value="F:transmembrane transporter activity"/>
    <property type="evidence" value="ECO:0007669"/>
    <property type="project" value="InterPro"/>
</dbReference>
<dbReference type="RefSeq" id="WP_133432783.1">
    <property type="nucleotide sequence ID" value="NZ_SCWA01000027.1"/>
</dbReference>
<gene>
    <name evidence="11" type="ORF">ERX27_10615</name>
</gene>
<feature type="transmembrane region" description="Helical" evidence="9">
    <location>
        <begin position="210"/>
        <end position="233"/>
    </location>
</feature>
<evidence type="ECO:0000256" key="3">
    <source>
        <dbReference type="ARBA" id="ARBA00022448"/>
    </source>
</evidence>
<evidence type="ECO:0000259" key="10">
    <source>
        <dbReference type="PROSITE" id="PS50850"/>
    </source>
</evidence>
<dbReference type="SUPFAM" id="SSF103473">
    <property type="entry name" value="MFS general substrate transporter"/>
    <property type="match status" value="1"/>
</dbReference>